<proteinExistence type="predicted"/>
<dbReference type="EMBL" id="PHUF01000004">
    <property type="protein sequence ID" value="PKB14630.1"/>
    <property type="molecule type" value="Genomic_DNA"/>
</dbReference>
<gene>
    <name evidence="3" type="ORF">B0I00_2228</name>
</gene>
<comment type="caution">
    <text evidence="3">The sequence shown here is derived from an EMBL/GenBank/DDBJ whole genome shotgun (WGS) entry which is preliminary data.</text>
</comment>
<evidence type="ECO:0000256" key="2">
    <source>
        <dbReference type="SAM" id="Phobius"/>
    </source>
</evidence>
<dbReference type="AlphaFoldDB" id="A0A2N0H6W4"/>
<feature type="region of interest" description="Disordered" evidence="1">
    <location>
        <begin position="64"/>
        <end position="95"/>
    </location>
</feature>
<evidence type="ECO:0000313" key="3">
    <source>
        <dbReference type="EMBL" id="PKB14630.1"/>
    </source>
</evidence>
<keyword evidence="2" id="KW-0472">Membrane</keyword>
<protein>
    <submittedName>
        <fullName evidence="3">Protein TonB</fullName>
    </submittedName>
</protein>
<keyword evidence="4" id="KW-1185">Reference proteome</keyword>
<dbReference type="RefSeq" id="WP_232730207.1">
    <property type="nucleotide sequence ID" value="NZ_PHUF01000004.1"/>
</dbReference>
<organism evidence="3 4">
    <name type="scientific">Novosphingobium kunmingense</name>
    <dbReference type="NCBI Taxonomy" id="1211806"/>
    <lineage>
        <taxon>Bacteria</taxon>
        <taxon>Pseudomonadati</taxon>
        <taxon>Pseudomonadota</taxon>
        <taxon>Alphaproteobacteria</taxon>
        <taxon>Sphingomonadales</taxon>
        <taxon>Sphingomonadaceae</taxon>
        <taxon>Novosphingobium</taxon>
    </lineage>
</organism>
<name>A0A2N0H6W4_9SPHN</name>
<keyword evidence="2" id="KW-1133">Transmembrane helix</keyword>
<accession>A0A2N0H6W4</accession>
<reference evidence="3 4" key="1">
    <citation type="submission" date="2017-11" db="EMBL/GenBank/DDBJ databases">
        <title>Genomic Encyclopedia of Type Strains, Phase III (KMG-III): the genomes of soil and plant-associated and newly described type strains.</title>
        <authorList>
            <person name="Whitman W."/>
        </authorList>
    </citation>
    <scope>NUCLEOTIDE SEQUENCE [LARGE SCALE GENOMIC DNA]</scope>
    <source>
        <strain evidence="3 4">CGMCC 1.12274</strain>
    </source>
</reference>
<sequence length="265" mass="28446">MRDDPDMDTDWLARMRDRYGARAPSLALTLLVEAALILAVLSIGLTPDQPKTRPGTRLVSVAIRPADDDKPQTEKSAPARTAQSRVQPRVQPKSADVVTPVVAPQVAPAAPPPPAFIALPKNQMAALDISRVQRTASAPGPTKALYGPADMGVAGDSKRVGSAPNGQPLFAASWYREPSDGELAGYLSTADGPGYALIACRTVADWRVDSCVALDEYPDGSNMARAVLAAAWQFRVRPPRLGGVYKVGEWVRIRIDYELRPRRGG</sequence>
<dbReference type="Proteomes" id="UP000232587">
    <property type="component" value="Unassembled WGS sequence"/>
</dbReference>
<keyword evidence="2" id="KW-0812">Transmembrane</keyword>
<evidence type="ECO:0000256" key="1">
    <source>
        <dbReference type="SAM" id="MobiDB-lite"/>
    </source>
</evidence>
<evidence type="ECO:0000313" key="4">
    <source>
        <dbReference type="Proteomes" id="UP000232587"/>
    </source>
</evidence>
<feature type="transmembrane region" description="Helical" evidence="2">
    <location>
        <begin position="21"/>
        <end position="45"/>
    </location>
</feature>